<dbReference type="Pfam" id="PF04203">
    <property type="entry name" value="Sortase"/>
    <property type="match status" value="1"/>
</dbReference>
<protein>
    <submittedName>
        <fullName evidence="3">LPXTG-site transpeptidase (Sortase) family protein</fullName>
    </submittedName>
</protein>
<dbReference type="OrthoDB" id="525039at2"/>
<feature type="region of interest" description="Disordered" evidence="2">
    <location>
        <begin position="44"/>
        <end position="87"/>
    </location>
</feature>
<gene>
    <name evidence="3" type="ORF">CLV28_0947</name>
</gene>
<proteinExistence type="predicted"/>
<evidence type="ECO:0000313" key="3">
    <source>
        <dbReference type="EMBL" id="PJJ77721.1"/>
    </source>
</evidence>
<dbReference type="GO" id="GO:0016787">
    <property type="term" value="F:hydrolase activity"/>
    <property type="evidence" value="ECO:0007669"/>
    <property type="project" value="UniProtKB-KW"/>
</dbReference>
<dbReference type="CDD" id="cd05829">
    <property type="entry name" value="Sortase_F"/>
    <property type="match status" value="1"/>
</dbReference>
<name>A0A2M9D0J6_9CELL</name>
<evidence type="ECO:0000256" key="1">
    <source>
        <dbReference type="ARBA" id="ARBA00022801"/>
    </source>
</evidence>
<dbReference type="RefSeq" id="WP_157802494.1">
    <property type="nucleotide sequence ID" value="NZ_BOOX01000012.1"/>
</dbReference>
<evidence type="ECO:0000256" key="2">
    <source>
        <dbReference type="SAM" id="MobiDB-lite"/>
    </source>
</evidence>
<organism evidence="3 4">
    <name type="scientific">Sediminihabitans luteus</name>
    <dbReference type="NCBI Taxonomy" id="1138585"/>
    <lineage>
        <taxon>Bacteria</taxon>
        <taxon>Bacillati</taxon>
        <taxon>Actinomycetota</taxon>
        <taxon>Actinomycetes</taxon>
        <taxon>Micrococcales</taxon>
        <taxon>Cellulomonadaceae</taxon>
        <taxon>Sediminihabitans</taxon>
    </lineage>
</organism>
<keyword evidence="1" id="KW-0378">Hydrolase</keyword>
<dbReference type="InterPro" id="IPR023365">
    <property type="entry name" value="Sortase_dom-sf"/>
</dbReference>
<evidence type="ECO:0000313" key="4">
    <source>
        <dbReference type="Proteomes" id="UP000231693"/>
    </source>
</evidence>
<dbReference type="Proteomes" id="UP000231693">
    <property type="component" value="Unassembled WGS sequence"/>
</dbReference>
<feature type="compositionally biased region" description="Low complexity" evidence="2">
    <location>
        <begin position="47"/>
        <end position="72"/>
    </location>
</feature>
<sequence>MRTPDATRPAGRRLPALALVTAGLAAAFVALGILLLQSAGAGPSVVAPATADGPPDAGASASPTGAPAPGSTRPAADDGPRPTGVPVVAATLPPVVRQPAPVRLELPALDVDMPVTPVGVDDDGTVGIPESGKVAGWYRYGAVPGSDAGTAVVTSHVDTVADGLGEFARLVDARPGDAVRVLDETGAAHEYTVATVERIAKTDVPLDQVFDRDGPPRLVLVTCGGRWDASIGHYADNVIVTAVP</sequence>
<dbReference type="Gene3D" id="2.40.260.10">
    <property type="entry name" value="Sortase"/>
    <property type="match status" value="1"/>
</dbReference>
<keyword evidence="4" id="KW-1185">Reference proteome</keyword>
<accession>A0A2M9D0J6</accession>
<dbReference type="SUPFAM" id="SSF63817">
    <property type="entry name" value="Sortase"/>
    <property type="match status" value="1"/>
</dbReference>
<reference evidence="3 4" key="1">
    <citation type="submission" date="2017-11" db="EMBL/GenBank/DDBJ databases">
        <title>Genomic Encyclopedia of Archaeal and Bacterial Type Strains, Phase II (KMG-II): From Individual Species to Whole Genera.</title>
        <authorList>
            <person name="Goeker M."/>
        </authorList>
    </citation>
    <scope>NUCLEOTIDE SEQUENCE [LARGE SCALE GENOMIC DNA]</scope>
    <source>
        <strain evidence="3 4">DSM 25478</strain>
    </source>
</reference>
<dbReference type="InterPro" id="IPR042001">
    <property type="entry name" value="Sortase_F"/>
</dbReference>
<dbReference type="EMBL" id="PGFE01000001">
    <property type="protein sequence ID" value="PJJ77721.1"/>
    <property type="molecule type" value="Genomic_DNA"/>
</dbReference>
<dbReference type="AlphaFoldDB" id="A0A2M9D0J6"/>
<dbReference type="InterPro" id="IPR005754">
    <property type="entry name" value="Sortase"/>
</dbReference>
<comment type="caution">
    <text evidence="3">The sequence shown here is derived from an EMBL/GenBank/DDBJ whole genome shotgun (WGS) entry which is preliminary data.</text>
</comment>